<feature type="transmembrane region" description="Helical" evidence="4">
    <location>
        <begin position="273"/>
        <end position="291"/>
    </location>
</feature>
<comment type="caution">
    <text evidence="6">The sequence shown here is derived from an EMBL/GenBank/DDBJ whole genome shotgun (WGS) entry which is preliminary data.</text>
</comment>
<feature type="transmembrane region" description="Helical" evidence="4">
    <location>
        <begin position="303"/>
        <end position="328"/>
    </location>
</feature>
<comment type="similarity">
    <text evidence="1">Belongs to the glycosyltransferase 2 family.</text>
</comment>
<evidence type="ECO:0000313" key="7">
    <source>
        <dbReference type="Proteomes" id="UP001500339"/>
    </source>
</evidence>
<feature type="domain" description="Glycosyltransferase 2-like" evidence="5">
    <location>
        <begin position="10"/>
        <end position="177"/>
    </location>
</feature>
<evidence type="ECO:0000259" key="5">
    <source>
        <dbReference type="Pfam" id="PF00535"/>
    </source>
</evidence>
<keyword evidence="7" id="KW-1185">Reference proteome</keyword>
<dbReference type="CDD" id="cd02525">
    <property type="entry name" value="Succinoglycan_BP_ExoA"/>
    <property type="match status" value="1"/>
</dbReference>
<evidence type="ECO:0000313" key="6">
    <source>
        <dbReference type="EMBL" id="GAA0718401.1"/>
    </source>
</evidence>
<dbReference type="SUPFAM" id="SSF53448">
    <property type="entry name" value="Nucleotide-diphospho-sugar transferases"/>
    <property type="match status" value="1"/>
</dbReference>
<keyword evidence="4" id="KW-0812">Transmembrane</keyword>
<sequence length="343" mass="39490">MKERENLTVSIVVPCRNEINYIRKCIDSFINQTYPKELYEILICDGMSTDGTREIVKEYEVMHGNVKLLDNVGLSAPKGMNLGIKTSKSEVIIIFGAHAYAKEDFIEENIKALINNEVGCVGGPIETINEDSKGRAISMAMSSPFGVGNALFRYAKEETYVDTVAFGCYRKSVLDKIGYFDEELVRNQDDELNFRVIKNGYRILLSPKIGSYYYSRSSISKLWKQYYQYGFWKVRVMQKHGKTASIRHLVPAAFVITNVLGLTLGLIYRWILYLWFLELALYIIGDVFSSIKLIKKDKTIWKYIFLIFPILHFSYGLGFLKGLFNFYILKSQKALEKNTKMSR</sequence>
<dbReference type="PANTHER" id="PTHR43630:SF1">
    <property type="entry name" value="POLY-BETA-1,6-N-ACETYL-D-GLUCOSAMINE SYNTHASE"/>
    <property type="match status" value="1"/>
</dbReference>
<gene>
    <name evidence="6" type="ORF">GCM10008905_05220</name>
</gene>
<dbReference type="Gene3D" id="3.90.550.10">
    <property type="entry name" value="Spore Coat Polysaccharide Biosynthesis Protein SpsA, Chain A"/>
    <property type="match status" value="1"/>
</dbReference>
<evidence type="ECO:0000256" key="1">
    <source>
        <dbReference type="ARBA" id="ARBA00006739"/>
    </source>
</evidence>
<evidence type="ECO:0000256" key="3">
    <source>
        <dbReference type="ARBA" id="ARBA00022679"/>
    </source>
</evidence>
<reference evidence="7" key="1">
    <citation type="journal article" date="2019" name="Int. J. Syst. Evol. Microbiol.">
        <title>The Global Catalogue of Microorganisms (GCM) 10K type strain sequencing project: providing services to taxonomists for standard genome sequencing and annotation.</title>
        <authorList>
            <consortium name="The Broad Institute Genomics Platform"/>
            <consortium name="The Broad Institute Genome Sequencing Center for Infectious Disease"/>
            <person name="Wu L."/>
            <person name="Ma J."/>
        </authorList>
    </citation>
    <scope>NUCLEOTIDE SEQUENCE [LARGE SCALE GENOMIC DNA]</scope>
    <source>
        <strain evidence="7">JCM 1405</strain>
    </source>
</reference>
<keyword evidence="4" id="KW-0472">Membrane</keyword>
<dbReference type="RefSeq" id="WP_343766262.1">
    <property type="nucleotide sequence ID" value="NZ_BAAACF010000001.1"/>
</dbReference>
<organism evidence="6 7">
    <name type="scientific">Clostridium malenominatum</name>
    <dbReference type="NCBI Taxonomy" id="1539"/>
    <lineage>
        <taxon>Bacteria</taxon>
        <taxon>Bacillati</taxon>
        <taxon>Bacillota</taxon>
        <taxon>Clostridia</taxon>
        <taxon>Eubacteriales</taxon>
        <taxon>Clostridiaceae</taxon>
        <taxon>Clostridium</taxon>
    </lineage>
</organism>
<protein>
    <submittedName>
        <fullName evidence="6">Glycosyltransferase family 2 protein</fullName>
    </submittedName>
</protein>
<dbReference type="InterPro" id="IPR029044">
    <property type="entry name" value="Nucleotide-diphossugar_trans"/>
</dbReference>
<keyword evidence="3" id="KW-0808">Transferase</keyword>
<keyword evidence="2" id="KW-0328">Glycosyltransferase</keyword>
<evidence type="ECO:0000256" key="4">
    <source>
        <dbReference type="SAM" id="Phobius"/>
    </source>
</evidence>
<feature type="transmembrane region" description="Helical" evidence="4">
    <location>
        <begin position="249"/>
        <end position="267"/>
    </location>
</feature>
<accession>A0ABP3TYF6</accession>
<dbReference type="Proteomes" id="UP001500339">
    <property type="component" value="Unassembled WGS sequence"/>
</dbReference>
<dbReference type="PANTHER" id="PTHR43630">
    <property type="entry name" value="POLY-BETA-1,6-N-ACETYL-D-GLUCOSAMINE SYNTHASE"/>
    <property type="match status" value="1"/>
</dbReference>
<dbReference type="InterPro" id="IPR001173">
    <property type="entry name" value="Glyco_trans_2-like"/>
</dbReference>
<keyword evidence="4" id="KW-1133">Transmembrane helix</keyword>
<evidence type="ECO:0000256" key="2">
    <source>
        <dbReference type="ARBA" id="ARBA00022676"/>
    </source>
</evidence>
<name>A0ABP3TYF6_9CLOT</name>
<dbReference type="EMBL" id="BAAACF010000001">
    <property type="protein sequence ID" value="GAA0718401.1"/>
    <property type="molecule type" value="Genomic_DNA"/>
</dbReference>
<dbReference type="Pfam" id="PF00535">
    <property type="entry name" value="Glycos_transf_2"/>
    <property type="match status" value="1"/>
</dbReference>
<proteinExistence type="inferred from homology"/>